<keyword evidence="5" id="KW-1185">Reference proteome</keyword>
<keyword evidence="2" id="KW-0175">Coiled coil</keyword>
<dbReference type="SMR" id="W9QS62"/>
<dbReference type="Pfam" id="PF03195">
    <property type="entry name" value="LOB"/>
    <property type="match status" value="1"/>
</dbReference>
<dbReference type="eggNOG" id="ENOG502SU0A">
    <property type="taxonomic scope" value="Eukaryota"/>
</dbReference>
<dbReference type="EMBL" id="KE343704">
    <property type="protein sequence ID" value="EXB38848.1"/>
    <property type="molecule type" value="Genomic_DNA"/>
</dbReference>
<sequence length="277" mass="30827">MALSSEHQTCACCKLQRKNCDQQCEFAPYFPSTRFKEFQNAHRLFGASNVQKIMASVKPGQKKDTADSLLAEGNARRSDPVHGCYGIIRGLESQLEFAEKELAAVNRHLALYRERVIWKHKRRTQAAGMEQLMILRGRGGGGNGLNNPVRASPVLTISPPPMAYAPVRDDHQQQDHHDRQMLDGVQFPRAIDLNTEAHDGYVYQSTLEEGSALSPFDLQRIDQMVASLQQGNILGSLDEIRDQFSASFKENGKRNIVGKEKVEEAGSSAKGNEFVGN</sequence>
<gene>
    <name evidence="4" type="ORF">L484_027282</name>
</gene>
<proteinExistence type="inferred from homology"/>
<comment type="similarity">
    <text evidence="1">Belongs to the LOB domain-containing protein family.</text>
</comment>
<protein>
    <recommendedName>
        <fullName evidence="3">LOB domain-containing protein</fullName>
    </recommendedName>
</protein>
<dbReference type="PANTHER" id="PTHR31301:SF103">
    <property type="entry name" value="LOB DOMAIN-CONTAINING PROTEIN 5-RELATED"/>
    <property type="match status" value="1"/>
</dbReference>
<reference evidence="5" key="1">
    <citation type="submission" date="2013-01" db="EMBL/GenBank/DDBJ databases">
        <title>Draft Genome Sequence of a Mulberry Tree, Morus notabilis C.K. Schneid.</title>
        <authorList>
            <person name="He N."/>
            <person name="Zhao S."/>
        </authorList>
    </citation>
    <scope>NUCLEOTIDE SEQUENCE</scope>
</reference>
<dbReference type="PANTHER" id="PTHR31301">
    <property type="entry name" value="LOB DOMAIN-CONTAINING PROTEIN 4-RELATED"/>
    <property type="match status" value="1"/>
</dbReference>
<dbReference type="STRING" id="981085.W9QS62"/>
<evidence type="ECO:0000313" key="4">
    <source>
        <dbReference type="EMBL" id="EXB38848.1"/>
    </source>
</evidence>
<evidence type="ECO:0000256" key="1">
    <source>
        <dbReference type="ARBA" id="ARBA00005474"/>
    </source>
</evidence>
<dbReference type="PROSITE" id="PS50891">
    <property type="entry name" value="LOB"/>
    <property type="match status" value="1"/>
</dbReference>
<evidence type="ECO:0000259" key="3">
    <source>
        <dbReference type="PROSITE" id="PS50891"/>
    </source>
</evidence>
<accession>W9QS62</accession>
<evidence type="ECO:0000313" key="5">
    <source>
        <dbReference type="Proteomes" id="UP000030645"/>
    </source>
</evidence>
<feature type="coiled-coil region" evidence="2">
    <location>
        <begin position="88"/>
        <end position="115"/>
    </location>
</feature>
<dbReference type="AlphaFoldDB" id="W9QS62"/>
<dbReference type="InterPro" id="IPR004883">
    <property type="entry name" value="LOB"/>
</dbReference>
<name>W9QS62_9ROSA</name>
<dbReference type="Proteomes" id="UP000030645">
    <property type="component" value="Unassembled WGS sequence"/>
</dbReference>
<organism evidence="4 5">
    <name type="scientific">Morus notabilis</name>
    <dbReference type="NCBI Taxonomy" id="981085"/>
    <lineage>
        <taxon>Eukaryota</taxon>
        <taxon>Viridiplantae</taxon>
        <taxon>Streptophyta</taxon>
        <taxon>Embryophyta</taxon>
        <taxon>Tracheophyta</taxon>
        <taxon>Spermatophyta</taxon>
        <taxon>Magnoliopsida</taxon>
        <taxon>eudicotyledons</taxon>
        <taxon>Gunneridae</taxon>
        <taxon>Pentapetalae</taxon>
        <taxon>rosids</taxon>
        <taxon>fabids</taxon>
        <taxon>Rosales</taxon>
        <taxon>Moraceae</taxon>
        <taxon>Moreae</taxon>
        <taxon>Morus</taxon>
    </lineage>
</organism>
<feature type="domain" description="LOB" evidence="3">
    <location>
        <begin position="8"/>
        <end position="109"/>
    </location>
</feature>
<evidence type="ECO:0000256" key="2">
    <source>
        <dbReference type="SAM" id="Coils"/>
    </source>
</evidence>